<dbReference type="RefSeq" id="WP_187784732.1">
    <property type="nucleotide sequence ID" value="NZ_JACTVA010000019.1"/>
</dbReference>
<dbReference type="PROSITE" id="PS51257">
    <property type="entry name" value="PROKAR_LIPOPROTEIN"/>
    <property type="match status" value="1"/>
</dbReference>
<dbReference type="Gene3D" id="3.50.50.60">
    <property type="entry name" value="FAD/NAD(P)-binding domain"/>
    <property type="match status" value="1"/>
</dbReference>
<dbReference type="PANTHER" id="PTHR13847">
    <property type="entry name" value="SARCOSINE DEHYDROGENASE-RELATED"/>
    <property type="match status" value="1"/>
</dbReference>
<evidence type="ECO:0000313" key="4">
    <source>
        <dbReference type="Proteomes" id="UP000626026"/>
    </source>
</evidence>
<comment type="caution">
    <text evidence="3">The sequence shown here is derived from an EMBL/GenBank/DDBJ whole genome shotgun (WGS) entry which is preliminary data.</text>
</comment>
<evidence type="ECO:0000313" key="3">
    <source>
        <dbReference type="EMBL" id="MBC9207565.1"/>
    </source>
</evidence>
<accession>A0ABR7RN54</accession>
<proteinExistence type="predicted"/>
<sequence length="378" mass="39789">MTETRCDVLIVGGGGAGCSAALHLALRGSRVVLLERGLVGGQASGVNYGGVRQQGRNPAELPIARKSREIWGRMKQLAGTEAEFTVTGHLKLARDDAEEANLIAYLDVAKQHGLPLRMIGRNALHGEYPWLGPKVLAGSFAPEDGSANPRLMTPALARAARDAGATLHERTEVMDYAHDGADFRLRTAAGDVFVAPVLLNLAGFWGGRVAEAFGEAVPIVPLSPNMLVTEPMGYFIEPNLGVVGGNVYLRQIPRGNVIIGGGHGESDPGQPGQTPWSRPIPEVTMEAAALAIALVPALEGVQVIRSWSGIDGQMPDRIPVIGPSSTTPGLFHAFGFSGHGFQLGPAIGAIMSELVLDGRTDIPLEPFRITRFGAAGQA</sequence>
<feature type="domain" description="FAD dependent oxidoreductase" evidence="2">
    <location>
        <begin position="7"/>
        <end position="354"/>
    </location>
</feature>
<dbReference type="Proteomes" id="UP000626026">
    <property type="component" value="Unassembled WGS sequence"/>
</dbReference>
<dbReference type="PANTHER" id="PTHR13847:SF287">
    <property type="entry name" value="FAD-DEPENDENT OXIDOREDUCTASE DOMAIN-CONTAINING PROTEIN 1"/>
    <property type="match status" value="1"/>
</dbReference>
<evidence type="ECO:0000259" key="2">
    <source>
        <dbReference type="Pfam" id="PF01266"/>
    </source>
</evidence>
<protein>
    <submittedName>
        <fullName evidence="3">FAD-binding oxidoreductase</fullName>
    </submittedName>
</protein>
<dbReference type="Pfam" id="PF01266">
    <property type="entry name" value="DAO"/>
    <property type="match status" value="1"/>
</dbReference>
<gene>
    <name evidence="3" type="ORF">IBL26_12035</name>
</gene>
<dbReference type="Gene3D" id="3.30.9.10">
    <property type="entry name" value="D-Amino Acid Oxidase, subunit A, domain 2"/>
    <property type="match status" value="1"/>
</dbReference>
<organism evidence="3 4">
    <name type="scientific">Teichococcus aerophilus</name>
    <dbReference type="NCBI Taxonomy" id="1224513"/>
    <lineage>
        <taxon>Bacteria</taxon>
        <taxon>Pseudomonadati</taxon>
        <taxon>Pseudomonadota</taxon>
        <taxon>Alphaproteobacteria</taxon>
        <taxon>Acetobacterales</taxon>
        <taxon>Roseomonadaceae</taxon>
        <taxon>Roseomonas</taxon>
    </lineage>
</organism>
<dbReference type="EMBL" id="JACTVA010000019">
    <property type="protein sequence ID" value="MBC9207565.1"/>
    <property type="molecule type" value="Genomic_DNA"/>
</dbReference>
<keyword evidence="4" id="KW-1185">Reference proteome</keyword>
<evidence type="ECO:0000256" key="1">
    <source>
        <dbReference type="ARBA" id="ARBA00023002"/>
    </source>
</evidence>
<dbReference type="InterPro" id="IPR036188">
    <property type="entry name" value="FAD/NAD-bd_sf"/>
</dbReference>
<dbReference type="SUPFAM" id="SSF51905">
    <property type="entry name" value="FAD/NAD(P)-binding domain"/>
    <property type="match status" value="1"/>
</dbReference>
<name>A0ABR7RN54_9PROT</name>
<keyword evidence="1" id="KW-0560">Oxidoreductase</keyword>
<reference evidence="3 4" key="1">
    <citation type="journal article" date="2013" name="Int. J. Syst. Evol. Microbiol.">
        <title>Roseomonas aerophila sp. nov., isolated from air.</title>
        <authorList>
            <person name="Kim S.J."/>
            <person name="Weon H.Y."/>
            <person name="Ahn J.H."/>
            <person name="Hong S.B."/>
            <person name="Seok S.J."/>
            <person name="Whang K.S."/>
            <person name="Kwon S.W."/>
        </authorList>
    </citation>
    <scope>NUCLEOTIDE SEQUENCE [LARGE SCALE GENOMIC DNA]</scope>
    <source>
        <strain evidence="3 4">NBRC 108923</strain>
    </source>
</reference>
<dbReference type="InterPro" id="IPR006076">
    <property type="entry name" value="FAD-dep_OxRdtase"/>
</dbReference>